<accession>A0A0C3CJJ3</accession>
<feature type="compositionally biased region" description="Polar residues" evidence="1">
    <location>
        <begin position="35"/>
        <end position="45"/>
    </location>
</feature>
<feature type="compositionally biased region" description="Basic and acidic residues" evidence="1">
    <location>
        <begin position="10"/>
        <end position="19"/>
    </location>
</feature>
<feature type="region of interest" description="Disordered" evidence="1">
    <location>
        <begin position="117"/>
        <end position="149"/>
    </location>
</feature>
<dbReference type="InParanoid" id="A0A0C3CJJ3"/>
<evidence type="ECO:0000256" key="1">
    <source>
        <dbReference type="SAM" id="MobiDB-lite"/>
    </source>
</evidence>
<dbReference type="AlphaFoldDB" id="A0A0C3CJJ3"/>
<reference evidence="3" key="2">
    <citation type="submission" date="2015-01" db="EMBL/GenBank/DDBJ databases">
        <title>Evolutionary Origins and Diversification of the Mycorrhizal Mutualists.</title>
        <authorList>
            <consortium name="DOE Joint Genome Institute"/>
            <consortium name="Mycorrhizal Genomics Consortium"/>
            <person name="Kohler A."/>
            <person name="Kuo A."/>
            <person name="Nagy L.G."/>
            <person name="Floudas D."/>
            <person name="Copeland A."/>
            <person name="Barry K.W."/>
            <person name="Cichocki N."/>
            <person name="Veneault-Fourrey C."/>
            <person name="LaButti K."/>
            <person name="Lindquist E.A."/>
            <person name="Lipzen A."/>
            <person name="Lundell T."/>
            <person name="Morin E."/>
            <person name="Murat C."/>
            <person name="Riley R."/>
            <person name="Ohm R."/>
            <person name="Sun H."/>
            <person name="Tunlid A."/>
            <person name="Henrissat B."/>
            <person name="Grigoriev I.V."/>
            <person name="Hibbett D.S."/>
            <person name="Martin F."/>
        </authorList>
    </citation>
    <scope>NUCLEOTIDE SEQUENCE [LARGE SCALE GENOMIC DNA]</scope>
    <source>
        <strain evidence="3">F 1598</strain>
    </source>
</reference>
<evidence type="ECO:0000313" key="3">
    <source>
        <dbReference type="Proteomes" id="UP000054166"/>
    </source>
</evidence>
<protein>
    <recommendedName>
        <fullName evidence="4">CsbD-like domain-containing protein</fullName>
    </recommendedName>
</protein>
<name>A0A0C3CJJ3_PILCF</name>
<gene>
    <name evidence="2" type="ORF">PILCRDRAFT_812695</name>
</gene>
<sequence>MASIEIPITRPEHQVHDSSDPLPGVRGAQPAADYSATTMERTPSSAFDPENLENPNVQTNMARSGSGTGQTAFNSERPMNVQPASEGGVAVGGESDMPMGKASFGDKVIGKAQKVTGKLTHNTEMHEKGELREAGGKDAALGNARAPHD</sequence>
<organism evidence="2 3">
    <name type="scientific">Piloderma croceum (strain F 1598)</name>
    <dbReference type="NCBI Taxonomy" id="765440"/>
    <lineage>
        <taxon>Eukaryota</taxon>
        <taxon>Fungi</taxon>
        <taxon>Dikarya</taxon>
        <taxon>Basidiomycota</taxon>
        <taxon>Agaricomycotina</taxon>
        <taxon>Agaricomycetes</taxon>
        <taxon>Agaricomycetidae</taxon>
        <taxon>Atheliales</taxon>
        <taxon>Atheliaceae</taxon>
        <taxon>Piloderma</taxon>
    </lineage>
</organism>
<dbReference type="OrthoDB" id="3210574at2759"/>
<feature type="compositionally biased region" description="Polar residues" evidence="1">
    <location>
        <begin position="53"/>
        <end position="74"/>
    </location>
</feature>
<evidence type="ECO:0000313" key="2">
    <source>
        <dbReference type="EMBL" id="KIM89912.1"/>
    </source>
</evidence>
<feature type="compositionally biased region" description="Basic and acidic residues" evidence="1">
    <location>
        <begin position="121"/>
        <end position="136"/>
    </location>
</feature>
<dbReference type="Proteomes" id="UP000054166">
    <property type="component" value="Unassembled WGS sequence"/>
</dbReference>
<proteinExistence type="predicted"/>
<reference evidence="2 3" key="1">
    <citation type="submission" date="2014-04" db="EMBL/GenBank/DDBJ databases">
        <authorList>
            <consortium name="DOE Joint Genome Institute"/>
            <person name="Kuo A."/>
            <person name="Tarkka M."/>
            <person name="Buscot F."/>
            <person name="Kohler A."/>
            <person name="Nagy L.G."/>
            <person name="Floudas D."/>
            <person name="Copeland A."/>
            <person name="Barry K.W."/>
            <person name="Cichocki N."/>
            <person name="Veneault-Fourrey C."/>
            <person name="LaButti K."/>
            <person name="Lindquist E.A."/>
            <person name="Lipzen A."/>
            <person name="Lundell T."/>
            <person name="Morin E."/>
            <person name="Murat C."/>
            <person name="Sun H."/>
            <person name="Tunlid A."/>
            <person name="Henrissat B."/>
            <person name="Grigoriev I.V."/>
            <person name="Hibbett D.S."/>
            <person name="Martin F."/>
            <person name="Nordberg H.P."/>
            <person name="Cantor M.N."/>
            <person name="Hua S.X."/>
        </authorList>
    </citation>
    <scope>NUCLEOTIDE SEQUENCE [LARGE SCALE GENOMIC DNA]</scope>
    <source>
        <strain evidence="2 3">F 1598</strain>
    </source>
</reference>
<dbReference type="EMBL" id="KN832974">
    <property type="protein sequence ID" value="KIM89912.1"/>
    <property type="molecule type" value="Genomic_DNA"/>
</dbReference>
<dbReference type="HOGENOM" id="CLU_117766_0_0_1"/>
<feature type="region of interest" description="Disordered" evidence="1">
    <location>
        <begin position="1"/>
        <end position="104"/>
    </location>
</feature>
<evidence type="ECO:0008006" key="4">
    <source>
        <dbReference type="Google" id="ProtNLM"/>
    </source>
</evidence>
<keyword evidence="3" id="KW-1185">Reference proteome</keyword>